<dbReference type="AlphaFoldDB" id="A0A1E5RIV2"/>
<feature type="compositionally biased region" description="Basic residues" evidence="1">
    <location>
        <begin position="135"/>
        <end position="144"/>
    </location>
</feature>
<gene>
    <name evidence="2" type="ORF">AWRI3580_g2967</name>
</gene>
<comment type="caution">
    <text evidence="2">The sequence shown here is derived from an EMBL/GenBank/DDBJ whole genome shotgun (WGS) entry which is preliminary data.</text>
</comment>
<accession>A0A1E5RIV2</accession>
<organism evidence="2 3">
    <name type="scientific">Hanseniaspora uvarum</name>
    <name type="common">Yeast</name>
    <name type="synonym">Kloeckera apiculata</name>
    <dbReference type="NCBI Taxonomy" id="29833"/>
    <lineage>
        <taxon>Eukaryota</taxon>
        <taxon>Fungi</taxon>
        <taxon>Dikarya</taxon>
        <taxon>Ascomycota</taxon>
        <taxon>Saccharomycotina</taxon>
        <taxon>Saccharomycetes</taxon>
        <taxon>Saccharomycodales</taxon>
        <taxon>Saccharomycodaceae</taxon>
        <taxon>Hanseniaspora</taxon>
    </lineage>
</organism>
<feature type="compositionally biased region" description="Acidic residues" evidence="1">
    <location>
        <begin position="245"/>
        <end position="259"/>
    </location>
</feature>
<evidence type="ECO:0000313" key="2">
    <source>
        <dbReference type="EMBL" id="OEJ86832.1"/>
    </source>
</evidence>
<name>A0A1E5RIV2_HANUV</name>
<feature type="region of interest" description="Disordered" evidence="1">
    <location>
        <begin position="13"/>
        <end position="51"/>
    </location>
</feature>
<feature type="region of interest" description="Disordered" evidence="1">
    <location>
        <begin position="118"/>
        <end position="176"/>
    </location>
</feature>
<protein>
    <submittedName>
        <fullName evidence="2">Uncharacterized protein</fullName>
    </submittedName>
</protein>
<evidence type="ECO:0000313" key="3">
    <source>
        <dbReference type="Proteomes" id="UP000095358"/>
    </source>
</evidence>
<feature type="compositionally biased region" description="Acidic residues" evidence="1">
    <location>
        <begin position="276"/>
        <end position="285"/>
    </location>
</feature>
<dbReference type="OrthoDB" id="10405920at2759"/>
<feature type="compositionally biased region" description="Polar residues" evidence="1">
    <location>
        <begin position="118"/>
        <end position="134"/>
    </location>
</feature>
<feature type="region of interest" description="Disordered" evidence="1">
    <location>
        <begin position="276"/>
        <end position="297"/>
    </location>
</feature>
<keyword evidence="3" id="KW-1185">Reference proteome</keyword>
<feature type="compositionally biased region" description="Polar residues" evidence="1">
    <location>
        <begin position="13"/>
        <end position="22"/>
    </location>
</feature>
<proteinExistence type="predicted"/>
<dbReference type="VEuPathDB" id="FungiDB:AWRI3580_g2967"/>
<feature type="compositionally biased region" description="Polar residues" evidence="1">
    <location>
        <begin position="148"/>
        <end position="165"/>
    </location>
</feature>
<sequence>MSGLNILNILQSIQDPNKNGSSTEKDLDSTSNSGSKQAERKYISSTSPQDQQDVFKAMEEVNIPILDLDLDYKPKGFEHSYSLRDAFKCKKDALSNSLLLKFMRENIPDKDFFALDASQYQDPHSRRSNNNGRNAKNKKFQGKRKGNEFQNGNAITNRRNYANNGHKNHIEDKPESSLEETFEMMKLEKEIASTGNKTQDFELFKQMMRGDIPNGNDPNADDQGPPGLSGMFATGNVDDETFQELEPEADEQSDNEFFEDPSTKKASKYASFFNEDDDNEAEEDSQPLPEESNISSRSKMLDFLRVQEEKTKSPPAEQNVNVANSAQIMNNHGFNQQQVHHHGVSPQQIKTPQGNMPPYQMMPQGQPMNYPHGNNQQHPNMNNRMQMPFNGHPQQMNPYMYGGPMGMPQQQNGTQHRQMQNMPNLQQMQVPQPGQMQNRQQNITPQHHMPNVQQMHPNFMQGMPFGNMPGGNIPNNGKPRNAQQMPMAPFMDPNFMMLPPDQQMRIMQQFQQSMNKH</sequence>
<feature type="region of interest" description="Disordered" evidence="1">
    <location>
        <begin position="245"/>
        <end position="264"/>
    </location>
</feature>
<dbReference type="EMBL" id="LPNN01000005">
    <property type="protein sequence ID" value="OEJ86832.1"/>
    <property type="molecule type" value="Genomic_DNA"/>
</dbReference>
<feature type="region of interest" description="Disordered" evidence="1">
    <location>
        <begin position="209"/>
        <end position="235"/>
    </location>
</feature>
<evidence type="ECO:0000256" key="1">
    <source>
        <dbReference type="SAM" id="MobiDB-lite"/>
    </source>
</evidence>
<dbReference type="Proteomes" id="UP000095358">
    <property type="component" value="Unassembled WGS sequence"/>
</dbReference>
<reference evidence="3" key="1">
    <citation type="journal article" date="2016" name="Genome Announc.">
        <title>Genome sequences of three species of Hanseniaspora isolated from spontaneous wine fermentations.</title>
        <authorList>
            <person name="Sternes P.R."/>
            <person name="Lee D."/>
            <person name="Kutyna D.R."/>
            <person name="Borneman A.R."/>
        </authorList>
    </citation>
    <scope>NUCLEOTIDE SEQUENCE [LARGE SCALE GENOMIC DNA]</scope>
    <source>
        <strain evidence="3">AWRI3580</strain>
    </source>
</reference>